<evidence type="ECO:0000313" key="3">
    <source>
        <dbReference type="Proteomes" id="UP000244073"/>
    </source>
</evidence>
<dbReference type="Proteomes" id="UP000244073">
    <property type="component" value="Unassembled WGS sequence"/>
</dbReference>
<sequence>MAITWNSDAEAKLLLGILEQIKGTRIDYKALAEYMGQGCSSAAIAQHICKLRRESSARSSANPPRTRKGTLLPNPTSPPKKSRRAQSPITPIKKVKNVHYVPEDEHEDEDKKEKKLIIKGEEDEKKSVFPMVDLED</sequence>
<reference evidence="2 3" key="1">
    <citation type="journal article" date="2018" name="Proc. Natl. Acad. Sci. U.S.A.">
        <title>Linking secondary metabolites to gene clusters through genome sequencing of six diverse Aspergillus species.</title>
        <authorList>
            <person name="Kaerboelling I."/>
            <person name="Vesth T.C."/>
            <person name="Frisvad J.C."/>
            <person name="Nybo J.L."/>
            <person name="Theobald S."/>
            <person name="Kuo A."/>
            <person name="Bowyer P."/>
            <person name="Matsuda Y."/>
            <person name="Mondo S."/>
            <person name="Lyhne E.K."/>
            <person name="Kogle M.E."/>
            <person name="Clum A."/>
            <person name="Lipzen A."/>
            <person name="Salamov A."/>
            <person name="Ngan C.Y."/>
            <person name="Daum C."/>
            <person name="Chiniquy J."/>
            <person name="Barry K."/>
            <person name="LaButti K."/>
            <person name="Haridas S."/>
            <person name="Simmons B.A."/>
            <person name="Magnuson J.K."/>
            <person name="Mortensen U.H."/>
            <person name="Larsen T.O."/>
            <person name="Grigoriev I.V."/>
            <person name="Baker S.E."/>
            <person name="Andersen M.R."/>
        </authorList>
    </citation>
    <scope>NUCLEOTIDE SEQUENCE [LARGE SCALE GENOMIC DNA]</scope>
    <source>
        <strain evidence="2 3">IBT 24754</strain>
    </source>
</reference>
<dbReference type="OrthoDB" id="5418867at2759"/>
<gene>
    <name evidence="2" type="ORF">P175DRAFT_0556675</name>
</gene>
<evidence type="ECO:0008006" key="4">
    <source>
        <dbReference type="Google" id="ProtNLM"/>
    </source>
</evidence>
<feature type="compositionally biased region" description="Basic and acidic residues" evidence="1">
    <location>
        <begin position="109"/>
        <end position="122"/>
    </location>
</feature>
<evidence type="ECO:0000256" key="1">
    <source>
        <dbReference type="SAM" id="MobiDB-lite"/>
    </source>
</evidence>
<protein>
    <recommendedName>
        <fullName evidence="4">Myb-like domain-containing protein</fullName>
    </recommendedName>
</protein>
<dbReference type="GeneID" id="63817594"/>
<accession>A0A2T5LZM3</accession>
<dbReference type="AlphaFoldDB" id="A0A2T5LZM3"/>
<organism evidence="2 3">
    <name type="scientific">Aspergillus ochraceoroseus IBT 24754</name>
    <dbReference type="NCBI Taxonomy" id="1392256"/>
    <lineage>
        <taxon>Eukaryota</taxon>
        <taxon>Fungi</taxon>
        <taxon>Dikarya</taxon>
        <taxon>Ascomycota</taxon>
        <taxon>Pezizomycotina</taxon>
        <taxon>Eurotiomycetes</taxon>
        <taxon>Eurotiomycetidae</taxon>
        <taxon>Eurotiales</taxon>
        <taxon>Aspergillaceae</taxon>
        <taxon>Aspergillus</taxon>
        <taxon>Aspergillus subgen. Nidulantes</taxon>
    </lineage>
</organism>
<feature type="region of interest" description="Disordered" evidence="1">
    <location>
        <begin position="52"/>
        <end position="122"/>
    </location>
</feature>
<dbReference type="RefSeq" id="XP_040753115.1">
    <property type="nucleotide sequence ID" value="XM_040900710.1"/>
</dbReference>
<comment type="caution">
    <text evidence="2">The sequence shown here is derived from an EMBL/GenBank/DDBJ whole genome shotgun (WGS) entry which is preliminary data.</text>
</comment>
<evidence type="ECO:0000313" key="2">
    <source>
        <dbReference type="EMBL" id="PTU21723.1"/>
    </source>
</evidence>
<proteinExistence type="predicted"/>
<name>A0A2T5LZM3_9EURO</name>
<dbReference type="EMBL" id="MSFN02000003">
    <property type="protein sequence ID" value="PTU21723.1"/>
    <property type="molecule type" value="Genomic_DNA"/>
</dbReference>
<dbReference type="VEuPathDB" id="FungiDB:P175DRAFT_0556675"/>